<dbReference type="AlphaFoldDB" id="A0A1Y2I331"/>
<dbReference type="Pfam" id="PF07304">
    <property type="entry name" value="SRA1"/>
    <property type="match status" value="1"/>
</dbReference>
<organism evidence="19 20">
    <name type="scientific">Catenaria anguillulae PL171</name>
    <dbReference type="NCBI Taxonomy" id="765915"/>
    <lineage>
        <taxon>Eukaryota</taxon>
        <taxon>Fungi</taxon>
        <taxon>Fungi incertae sedis</taxon>
        <taxon>Blastocladiomycota</taxon>
        <taxon>Blastocladiomycetes</taxon>
        <taxon>Blastocladiales</taxon>
        <taxon>Catenariaceae</taxon>
        <taxon>Catenaria</taxon>
    </lineage>
</organism>
<dbReference type="InterPro" id="IPR036322">
    <property type="entry name" value="WD40_repeat_dom_sf"/>
</dbReference>
<feature type="compositionally biased region" description="Polar residues" evidence="17">
    <location>
        <begin position="922"/>
        <end position="937"/>
    </location>
</feature>
<evidence type="ECO:0000256" key="16">
    <source>
        <dbReference type="PROSITE-ProRule" id="PRU00221"/>
    </source>
</evidence>
<evidence type="ECO:0000256" key="9">
    <source>
        <dbReference type="ARBA" id="ARBA00022824"/>
    </source>
</evidence>
<dbReference type="PROSITE" id="PS50294">
    <property type="entry name" value="WD_REPEATS_REGION"/>
    <property type="match status" value="1"/>
</dbReference>
<evidence type="ECO:0000256" key="3">
    <source>
        <dbReference type="ARBA" id="ARBA00009358"/>
    </source>
</evidence>
<dbReference type="PANTHER" id="PTHR13923:SF11">
    <property type="entry name" value="SECRETORY 31, ISOFORM D"/>
    <property type="match status" value="1"/>
</dbReference>
<comment type="caution">
    <text evidence="19">The sequence shown here is derived from an EMBL/GenBank/DDBJ whole genome shotgun (WGS) entry which is preliminary data.</text>
</comment>
<feature type="compositionally biased region" description="Low complexity" evidence="17">
    <location>
        <begin position="850"/>
        <end position="870"/>
    </location>
</feature>
<feature type="compositionally biased region" description="Pro residues" evidence="17">
    <location>
        <begin position="1064"/>
        <end position="1086"/>
    </location>
</feature>
<feature type="compositionally biased region" description="Pro residues" evidence="17">
    <location>
        <begin position="964"/>
        <end position="977"/>
    </location>
</feature>
<dbReference type="GO" id="GO:0005789">
    <property type="term" value="C:endoplasmic reticulum membrane"/>
    <property type="evidence" value="ECO:0007669"/>
    <property type="project" value="UniProtKB-SubCell"/>
</dbReference>
<evidence type="ECO:0000256" key="7">
    <source>
        <dbReference type="ARBA" id="ARBA00022574"/>
    </source>
</evidence>
<dbReference type="PANTHER" id="PTHR13923">
    <property type="entry name" value="SEC31-RELATED PROTEIN"/>
    <property type="match status" value="1"/>
</dbReference>
<keyword evidence="8" id="KW-0677">Repeat</keyword>
<dbReference type="Proteomes" id="UP000193411">
    <property type="component" value="Unassembled WGS sequence"/>
</dbReference>
<feature type="compositionally biased region" description="Low complexity" evidence="17">
    <location>
        <begin position="982"/>
        <end position="1000"/>
    </location>
</feature>
<feature type="domain" description="SRA1/Sec31" evidence="18">
    <location>
        <begin position="1096"/>
        <end position="1216"/>
    </location>
</feature>
<evidence type="ECO:0000256" key="13">
    <source>
        <dbReference type="ARBA" id="ARBA00023329"/>
    </source>
</evidence>
<evidence type="ECO:0000256" key="11">
    <source>
        <dbReference type="ARBA" id="ARBA00022927"/>
    </source>
</evidence>
<evidence type="ECO:0000313" key="19">
    <source>
        <dbReference type="EMBL" id="ORZ40624.1"/>
    </source>
</evidence>
<dbReference type="InterPro" id="IPR040251">
    <property type="entry name" value="SEC31-like"/>
</dbReference>
<comment type="subcellular location">
    <subcellularLocation>
        <location evidence="1">Cytoplasmic vesicle membrane</location>
    </subcellularLocation>
    <subcellularLocation>
        <location evidence="15">Endomembrane system</location>
        <topology evidence="15">Peripheral membrane protein</topology>
        <orientation evidence="15">Cytoplasmic side</orientation>
    </subcellularLocation>
    <subcellularLocation>
        <location evidence="2">Endoplasmic reticulum membrane</location>
    </subcellularLocation>
</comment>
<feature type="compositionally biased region" description="Pro residues" evidence="17">
    <location>
        <begin position="1029"/>
        <end position="1042"/>
    </location>
</feature>
<dbReference type="Gene3D" id="2.130.10.10">
    <property type="entry name" value="YVTN repeat-like/Quinoprotein amine dehydrogenase"/>
    <property type="match status" value="1"/>
</dbReference>
<reference evidence="19 20" key="1">
    <citation type="submission" date="2016-07" db="EMBL/GenBank/DDBJ databases">
        <title>Pervasive Adenine N6-methylation of Active Genes in Fungi.</title>
        <authorList>
            <consortium name="DOE Joint Genome Institute"/>
            <person name="Mondo S.J."/>
            <person name="Dannebaum R.O."/>
            <person name="Kuo R.C."/>
            <person name="Labutti K."/>
            <person name="Haridas S."/>
            <person name="Kuo A."/>
            <person name="Salamov A."/>
            <person name="Ahrendt S.R."/>
            <person name="Lipzen A."/>
            <person name="Sullivan W."/>
            <person name="Andreopoulos W.B."/>
            <person name="Clum A."/>
            <person name="Lindquist E."/>
            <person name="Daum C."/>
            <person name="Ramamoorthy G.K."/>
            <person name="Gryganskyi A."/>
            <person name="Culley D."/>
            <person name="Magnuson J.K."/>
            <person name="James T.Y."/>
            <person name="O'Malley M.A."/>
            <person name="Stajich J.E."/>
            <person name="Spatafora J.W."/>
            <person name="Visel A."/>
            <person name="Grigoriev I.V."/>
        </authorList>
    </citation>
    <scope>NUCLEOTIDE SEQUENCE [LARGE SCALE GENOMIC DNA]</scope>
    <source>
        <strain evidence="19 20">PL171</strain>
    </source>
</reference>
<dbReference type="GO" id="GO:0070971">
    <property type="term" value="C:endoplasmic reticulum exit site"/>
    <property type="evidence" value="ECO:0007669"/>
    <property type="project" value="TreeGrafter"/>
</dbReference>
<evidence type="ECO:0000256" key="5">
    <source>
        <dbReference type="ARBA" id="ARBA00021236"/>
    </source>
</evidence>
<evidence type="ECO:0000313" key="20">
    <source>
        <dbReference type="Proteomes" id="UP000193411"/>
    </source>
</evidence>
<dbReference type="GO" id="GO:0007029">
    <property type="term" value="P:endoplasmic reticulum organization"/>
    <property type="evidence" value="ECO:0007669"/>
    <property type="project" value="TreeGrafter"/>
</dbReference>
<feature type="repeat" description="WD" evidence="16">
    <location>
        <begin position="128"/>
        <end position="170"/>
    </location>
</feature>
<evidence type="ECO:0000256" key="17">
    <source>
        <dbReference type="SAM" id="MobiDB-lite"/>
    </source>
</evidence>
<evidence type="ECO:0000256" key="10">
    <source>
        <dbReference type="ARBA" id="ARBA00022892"/>
    </source>
</evidence>
<dbReference type="PROSITE" id="PS50082">
    <property type="entry name" value="WD_REPEATS_2"/>
    <property type="match status" value="2"/>
</dbReference>
<evidence type="ECO:0000256" key="6">
    <source>
        <dbReference type="ARBA" id="ARBA00022448"/>
    </source>
</evidence>
<feature type="repeat" description="WD" evidence="16">
    <location>
        <begin position="291"/>
        <end position="333"/>
    </location>
</feature>
<evidence type="ECO:0000259" key="18">
    <source>
        <dbReference type="Pfam" id="PF07304"/>
    </source>
</evidence>
<accession>A0A1Y2I331</accession>
<keyword evidence="6" id="KW-0813">Transport</keyword>
<dbReference type="OrthoDB" id="542917at2759"/>
<sequence length="1222" mass="129017">MTRMSLQRTATVAWSPALPNQPHFPQFIATGSVAGALDASFSSQSELEIFSVPFNNATDPHLKKAGGILSTARFNRLAWSGVTSEVAPNGVLAAGLENGELALYNPHALINPDPAATATPADPILFRSQSHSTSVRGLDFNPIQSNLLGTGAGEGEILIWDMNNPTTPYSPGATKSPRLAGSEINALAWNRCVPHILATSSSNGVTVVWDLKNRREVFSLNAPTSQSSGAMWNGGAGAGASGMGAGTRRQGVVVAWHPDVPTQFVTALEDDSNPALYLWDLRNAHAPLRVFTGHSKGVLSVAWCPKDSDLLLSCGKDNRTLCWNPATGDILGELPHADNWCFDVQWCSRNPDWLSVASFDGSITVQSLLPSNVAVPSSPKASAAGPDPFEMIASSQQSHSAISLKQPPKWLRRPCTVAFAWGNRLVHVSSASRTVRVHPIISPAAKSAQQLIAAIHSGTLADLTQSRIDSQDKDDDRVKSTWLVLHSLFDGTAGRKLLVEHLDASLARSPAVFPEPSPASVTEANGIATPDNLTLVQHIVRGDYKSQSPAAVTQGRFADALVLAACGSNDLFTETRDTYLERHGSALNQLVASITKGNWATVVESNTLDWRQALMAILTYVQGDELTSQVAKLGDRLEASTDGVHDHALGVLMCNLLAGRVDRLVHGWIRQVHSTHVTSAIQQQAMNWGEKCLERASTLHQMVEQSSVLLYALNGSLSTDQVPKELQLVLAEYSFTMALHGAISAAWTYASLISDADADGGSTSTIALLKDRIARALNRSEQPAAIPPQPFSVVEVPLLQVAPAPVVAASGVPQQTQNFASPGSRSLGPAVSGAYGTTPGNPYGNQVTSNPYASTANNYPYAPNNGPATPSYNAIPTPPAPNTTSAPGFGPSTSSVPQYTPYQPRPSSTAPVPNFVVPNPLGTMNSMQSSLPSQTVPATPPPAASKAQGGWNDAPPMAPVTQRPVPPVAKAPTPQPMNPYASQPHQLPQSISPQQPQQQQLYGAPSYASNSMSQSQPTPIQPSVVSSAPLPPPPITAPPPPANVFQGNVGTSAPRPGSVHPPASTIPPPGMAPNAFAPPAPAPLGIPAPAVGSATGSSPTTTTAPPAAAPTHPPGDRSHIPQDIQPLAQSLMRAQAYIKQVHGASAQRRVAEDVDRRLNQLLDALNNNAVEANVVAALQRFVQAIDGRDWSMASHVHQELAMTSFDPWMLGLKRLVDLLARS</sequence>
<dbReference type="SMART" id="SM00320">
    <property type="entry name" value="WD40"/>
    <property type="match status" value="5"/>
</dbReference>
<dbReference type="GO" id="GO:0015031">
    <property type="term" value="P:protein transport"/>
    <property type="evidence" value="ECO:0007669"/>
    <property type="project" value="UniProtKB-KW"/>
</dbReference>
<feature type="compositionally biased region" description="Polar residues" evidence="17">
    <location>
        <begin position="891"/>
        <end position="911"/>
    </location>
</feature>
<keyword evidence="11" id="KW-0653">Protein transport</keyword>
<keyword evidence="20" id="KW-1185">Reference proteome</keyword>
<evidence type="ECO:0000256" key="15">
    <source>
        <dbReference type="ARBA" id="ARBA00029433"/>
    </source>
</evidence>
<dbReference type="STRING" id="765915.A0A1Y2I331"/>
<keyword evidence="7 16" id="KW-0853">WD repeat</keyword>
<evidence type="ECO:0000256" key="2">
    <source>
        <dbReference type="ARBA" id="ARBA00004586"/>
    </source>
</evidence>
<dbReference type="InterPro" id="IPR001680">
    <property type="entry name" value="WD40_rpt"/>
</dbReference>
<evidence type="ECO:0000256" key="4">
    <source>
        <dbReference type="ARBA" id="ARBA00013507"/>
    </source>
</evidence>
<keyword evidence="13" id="KW-0968">Cytoplasmic vesicle</keyword>
<keyword evidence="9" id="KW-0256">Endoplasmic reticulum</keyword>
<keyword evidence="12" id="KW-0472">Membrane</keyword>
<evidence type="ECO:0000256" key="8">
    <source>
        <dbReference type="ARBA" id="ARBA00022737"/>
    </source>
</evidence>
<dbReference type="GO" id="GO:0005198">
    <property type="term" value="F:structural molecule activity"/>
    <property type="evidence" value="ECO:0007669"/>
    <property type="project" value="TreeGrafter"/>
</dbReference>
<evidence type="ECO:0000256" key="12">
    <source>
        <dbReference type="ARBA" id="ARBA00023136"/>
    </source>
</evidence>
<comment type="function">
    <text evidence="14">Component of the coat protein complex II (COPII) which promotes the formation of transport vesicles from the endoplasmic reticulum (ER). The coat has two main functions, the physical deformation of the endoplasmic reticulum membrane into vesicles and the selection of cargo molecules.</text>
</comment>
<gene>
    <name evidence="19" type="ORF">BCR44DRAFT_1482360</name>
</gene>
<dbReference type="Gene3D" id="1.20.940.10">
    <property type="entry name" value="Functional domain of the splicing factor Prp18"/>
    <property type="match status" value="1"/>
</dbReference>
<dbReference type="SUPFAM" id="SSF50978">
    <property type="entry name" value="WD40 repeat-like"/>
    <property type="match status" value="1"/>
</dbReference>
<proteinExistence type="inferred from homology"/>
<feature type="compositionally biased region" description="Polar residues" evidence="17">
    <location>
        <begin position="838"/>
        <end position="849"/>
    </location>
</feature>
<feature type="compositionally biased region" description="Low complexity" evidence="17">
    <location>
        <begin position="1087"/>
        <end position="1106"/>
    </location>
</feature>
<feature type="compositionally biased region" description="Polar residues" evidence="17">
    <location>
        <begin position="1007"/>
        <end position="1018"/>
    </location>
</feature>
<evidence type="ECO:0000256" key="14">
    <source>
        <dbReference type="ARBA" id="ARBA00025471"/>
    </source>
</evidence>
<feature type="region of interest" description="Disordered" evidence="17">
    <location>
        <begin position="817"/>
        <end position="1122"/>
    </location>
</feature>
<comment type="similarity">
    <text evidence="3">Belongs to the WD repeat SEC31 family.</text>
</comment>
<name>A0A1Y2I331_9FUNG</name>
<dbReference type="Gene3D" id="1.25.40.1030">
    <property type="match status" value="1"/>
</dbReference>
<evidence type="ECO:0000256" key="1">
    <source>
        <dbReference type="ARBA" id="ARBA00004156"/>
    </source>
</evidence>
<dbReference type="Pfam" id="PF00400">
    <property type="entry name" value="WD40"/>
    <property type="match status" value="1"/>
</dbReference>
<dbReference type="GO" id="GO:0030127">
    <property type="term" value="C:COPII vesicle coat"/>
    <property type="evidence" value="ECO:0007669"/>
    <property type="project" value="TreeGrafter"/>
</dbReference>
<keyword evidence="10" id="KW-0931">ER-Golgi transport</keyword>
<dbReference type="InterPro" id="IPR015943">
    <property type="entry name" value="WD40/YVTN_repeat-like_dom_sf"/>
</dbReference>
<dbReference type="InterPro" id="IPR009917">
    <property type="entry name" value="SRA1/Sec31"/>
</dbReference>
<dbReference type="EMBL" id="MCFL01000003">
    <property type="protein sequence ID" value="ORZ40624.1"/>
    <property type="molecule type" value="Genomic_DNA"/>
</dbReference>
<protein>
    <recommendedName>
        <fullName evidence="5">Protein transport protein SEC31</fullName>
    </recommendedName>
    <alternativeName>
        <fullName evidence="4">Protein transport protein sec31</fullName>
    </alternativeName>
</protein>
<dbReference type="GO" id="GO:0090110">
    <property type="term" value="P:COPII-coated vesicle cargo loading"/>
    <property type="evidence" value="ECO:0007669"/>
    <property type="project" value="TreeGrafter"/>
</dbReference>